<organism evidence="1 2">
    <name type="scientific">Portunus trituberculatus</name>
    <name type="common">Swimming crab</name>
    <name type="synonym">Neptunus trituberculatus</name>
    <dbReference type="NCBI Taxonomy" id="210409"/>
    <lineage>
        <taxon>Eukaryota</taxon>
        <taxon>Metazoa</taxon>
        <taxon>Ecdysozoa</taxon>
        <taxon>Arthropoda</taxon>
        <taxon>Crustacea</taxon>
        <taxon>Multicrustacea</taxon>
        <taxon>Malacostraca</taxon>
        <taxon>Eumalacostraca</taxon>
        <taxon>Eucarida</taxon>
        <taxon>Decapoda</taxon>
        <taxon>Pleocyemata</taxon>
        <taxon>Brachyura</taxon>
        <taxon>Eubrachyura</taxon>
        <taxon>Portunoidea</taxon>
        <taxon>Portunidae</taxon>
        <taxon>Portuninae</taxon>
        <taxon>Portunus</taxon>
    </lineage>
</organism>
<evidence type="ECO:0000313" key="1">
    <source>
        <dbReference type="EMBL" id="MPC84102.1"/>
    </source>
</evidence>
<reference evidence="1 2" key="1">
    <citation type="submission" date="2019-05" db="EMBL/GenBank/DDBJ databases">
        <title>Another draft genome of Portunus trituberculatus and its Hox gene families provides insights of decapod evolution.</title>
        <authorList>
            <person name="Jeong J.-H."/>
            <person name="Song I."/>
            <person name="Kim S."/>
            <person name="Choi T."/>
            <person name="Kim D."/>
            <person name="Ryu S."/>
            <person name="Kim W."/>
        </authorList>
    </citation>
    <scope>NUCLEOTIDE SEQUENCE [LARGE SCALE GENOMIC DNA]</scope>
    <source>
        <tissue evidence="1">Muscle</tissue>
    </source>
</reference>
<dbReference type="Proteomes" id="UP000324222">
    <property type="component" value="Unassembled WGS sequence"/>
</dbReference>
<dbReference type="AlphaFoldDB" id="A0A5B7IJW2"/>
<protein>
    <submittedName>
        <fullName evidence="1">Uncharacterized protein</fullName>
    </submittedName>
</protein>
<evidence type="ECO:0000313" key="2">
    <source>
        <dbReference type="Proteomes" id="UP000324222"/>
    </source>
</evidence>
<keyword evidence="2" id="KW-1185">Reference proteome</keyword>
<comment type="caution">
    <text evidence="1">The sequence shown here is derived from an EMBL/GenBank/DDBJ whole genome shotgun (WGS) entry which is preliminary data.</text>
</comment>
<accession>A0A5B7IJW2</accession>
<proteinExistence type="predicted"/>
<gene>
    <name evidence="1" type="ORF">E2C01_078828</name>
</gene>
<dbReference type="EMBL" id="VSRR010064407">
    <property type="protein sequence ID" value="MPC84102.1"/>
    <property type="molecule type" value="Genomic_DNA"/>
</dbReference>
<name>A0A5B7IJW2_PORTR</name>
<sequence>MCIPQGYPVIHACSTAPFTAARNTRLSLPLPCRAREAGVGVGGAGEVLNSEAAARILPPVALGEAPWGCGRYVTRLLWSV</sequence>